<protein>
    <recommendedName>
        <fullName evidence="4">Transposase DDE domain-containing protein</fullName>
    </recommendedName>
</protein>
<evidence type="ECO:0008006" key="4">
    <source>
        <dbReference type="Google" id="ProtNLM"/>
    </source>
</evidence>
<evidence type="ECO:0000313" key="3">
    <source>
        <dbReference type="Proteomes" id="UP000711047"/>
    </source>
</evidence>
<dbReference type="EMBL" id="JABMKX010000006">
    <property type="protein sequence ID" value="NQX46122.1"/>
    <property type="molecule type" value="Genomic_DNA"/>
</dbReference>
<dbReference type="RefSeq" id="WP_173133021.1">
    <property type="nucleotide sequence ID" value="NZ_JABMKX010000006.1"/>
</dbReference>
<evidence type="ECO:0000313" key="2">
    <source>
        <dbReference type="EMBL" id="NQX46122.1"/>
    </source>
</evidence>
<dbReference type="Proteomes" id="UP000711047">
    <property type="component" value="Unassembled WGS sequence"/>
</dbReference>
<feature type="region of interest" description="Disordered" evidence="1">
    <location>
        <begin position="1"/>
        <end position="31"/>
    </location>
</feature>
<sequence length="79" mass="8681">MTKPENVFGQLKNKRGFQLSASRHGNSDASGRLTFACPQSIQASGKGPKTKNTHFHVTGEWVALFTICGLNMGRMCFYS</sequence>
<keyword evidence="3" id="KW-1185">Reference proteome</keyword>
<gene>
    <name evidence="2" type="ORF">HQN87_12345</name>
</gene>
<comment type="caution">
    <text evidence="2">The sequence shown here is derived from an EMBL/GenBank/DDBJ whole genome shotgun (WGS) entry which is preliminary data.</text>
</comment>
<accession>A0ABX2DND9</accession>
<proteinExistence type="predicted"/>
<name>A0ABX2DND9_9BACL</name>
<organism evidence="2 3">
    <name type="scientific">Paenibacillus tritici</name>
    <dbReference type="NCBI Taxonomy" id="1873425"/>
    <lineage>
        <taxon>Bacteria</taxon>
        <taxon>Bacillati</taxon>
        <taxon>Bacillota</taxon>
        <taxon>Bacilli</taxon>
        <taxon>Bacillales</taxon>
        <taxon>Paenibacillaceae</taxon>
        <taxon>Paenibacillus</taxon>
    </lineage>
</organism>
<reference evidence="2 3" key="1">
    <citation type="submission" date="2020-05" db="EMBL/GenBank/DDBJ databases">
        <title>Paenibacillus glebae, sp. nov., Paenibacillus humi sp. nov., Paenibacillus pedi sp. nov., Paenibacillus terrestris sp. nov. and Paenibacillus terricola sp. nov., isolated from a forest top soil sample.</title>
        <authorList>
            <person name="Qi S."/>
            <person name="Carlier A."/>
            <person name="Cnockaert M."/>
            <person name="Vandamme P."/>
        </authorList>
    </citation>
    <scope>NUCLEOTIDE SEQUENCE [LARGE SCALE GENOMIC DNA]</scope>
    <source>
        <strain evidence="2 3">LMG 29502</strain>
    </source>
</reference>
<feature type="compositionally biased region" description="Polar residues" evidence="1">
    <location>
        <begin position="19"/>
        <end position="29"/>
    </location>
</feature>
<evidence type="ECO:0000256" key="1">
    <source>
        <dbReference type="SAM" id="MobiDB-lite"/>
    </source>
</evidence>